<dbReference type="HOGENOM" id="CLU_2550042_0_0_2"/>
<keyword evidence="2" id="KW-1185">Reference proteome</keyword>
<protein>
    <submittedName>
        <fullName evidence="1">Uncharacterized protein</fullName>
    </submittedName>
</protein>
<dbReference type="KEGG" id="asc:ASAC_1327"/>
<dbReference type="InParanoid" id="D9Q344"/>
<dbReference type="Proteomes" id="UP000000346">
    <property type="component" value="Chromosome"/>
</dbReference>
<sequence>MRVHDALRKAFTKYNAYADPFTLMELETFVQAAVREGPQGNSMKSLVDNIEVILRRSEDPDAETKAREIAEYVLQLCSSGCN</sequence>
<evidence type="ECO:0000313" key="1">
    <source>
        <dbReference type="EMBL" id="ADL19732.1"/>
    </source>
</evidence>
<dbReference type="EMBL" id="CP001742">
    <property type="protein sequence ID" value="ADL19732.1"/>
    <property type="molecule type" value="Genomic_DNA"/>
</dbReference>
<organism evidence="1 2">
    <name type="scientific">Acidilobus saccharovorans (strain DSM 16705 / JCM 18335 / VKM B-2471 / 345-15)</name>
    <dbReference type="NCBI Taxonomy" id="666510"/>
    <lineage>
        <taxon>Archaea</taxon>
        <taxon>Thermoproteota</taxon>
        <taxon>Thermoprotei</taxon>
        <taxon>Acidilobales</taxon>
        <taxon>Acidilobaceae</taxon>
        <taxon>Acidilobus</taxon>
    </lineage>
</organism>
<dbReference type="OrthoDB" id="45353at2157"/>
<name>D9Q344_ACIS3</name>
<evidence type="ECO:0000313" key="2">
    <source>
        <dbReference type="Proteomes" id="UP000000346"/>
    </source>
</evidence>
<dbReference type="STRING" id="666510.ASAC_1327"/>
<dbReference type="RefSeq" id="WP_013267244.1">
    <property type="nucleotide sequence ID" value="NC_014374.1"/>
</dbReference>
<dbReference type="eggNOG" id="arCOG13730">
    <property type="taxonomic scope" value="Archaea"/>
</dbReference>
<accession>D9Q344</accession>
<dbReference type="AlphaFoldDB" id="D9Q344"/>
<gene>
    <name evidence="1" type="ordered locus">ASAC_1327</name>
</gene>
<proteinExistence type="predicted"/>
<dbReference type="GeneID" id="9499583"/>
<reference evidence="1 2" key="1">
    <citation type="journal article" date="2010" name="Appl. Environ. Microbiol.">
        <title>The genome sequence of the crenarchaeon Acidilobus saccharovorans supports a new order, Acidilobales, and suggests an important ecological role in terrestrial acidic hot springs.</title>
        <authorList>
            <person name="Mardanov A.V."/>
            <person name="Svetlitchnyi V.A."/>
            <person name="Beletsky A.V."/>
            <person name="Prokofeva M.I."/>
            <person name="Bonch-Osmolovskaya E.A."/>
            <person name="Ravin N.V."/>
            <person name="Skryabin K.G."/>
        </authorList>
    </citation>
    <scope>NUCLEOTIDE SEQUENCE [LARGE SCALE GENOMIC DNA]</scope>
    <source>
        <strain evidence="2">DSM 16705 / JCM 18335 / VKM B-2471 / 345-15</strain>
    </source>
</reference>